<comment type="caution">
    <text evidence="2">The sequence shown here is derived from an EMBL/GenBank/DDBJ whole genome shotgun (WGS) entry which is preliminary data.</text>
</comment>
<dbReference type="GO" id="GO:0046872">
    <property type="term" value="F:metal ion binding"/>
    <property type="evidence" value="ECO:0007669"/>
    <property type="project" value="InterPro"/>
</dbReference>
<protein>
    <recommendedName>
        <fullName evidence="4">CHRD domain-containing protein</fullName>
    </recommendedName>
</protein>
<gene>
    <name evidence="2" type="ORF">D7Z94_09745</name>
</gene>
<organism evidence="2 3">
    <name type="scientific">Ulvibacterium marinum</name>
    <dbReference type="NCBI Taxonomy" id="2419782"/>
    <lineage>
        <taxon>Bacteria</taxon>
        <taxon>Pseudomonadati</taxon>
        <taxon>Bacteroidota</taxon>
        <taxon>Flavobacteriia</taxon>
        <taxon>Flavobacteriales</taxon>
        <taxon>Flavobacteriaceae</taxon>
        <taxon>Ulvibacterium</taxon>
    </lineage>
</organism>
<evidence type="ECO:0008006" key="4">
    <source>
        <dbReference type="Google" id="ProtNLM"/>
    </source>
</evidence>
<accession>A0A3B0C9L6</accession>
<evidence type="ECO:0000313" key="3">
    <source>
        <dbReference type="Proteomes" id="UP000276603"/>
    </source>
</evidence>
<dbReference type="OrthoDB" id="1451403at2"/>
<dbReference type="GO" id="GO:0006801">
    <property type="term" value="P:superoxide metabolic process"/>
    <property type="evidence" value="ECO:0007669"/>
    <property type="project" value="InterPro"/>
</dbReference>
<name>A0A3B0C9L6_9FLAO</name>
<dbReference type="EMBL" id="RBCJ01000002">
    <property type="protein sequence ID" value="RKN81214.1"/>
    <property type="molecule type" value="Genomic_DNA"/>
</dbReference>
<dbReference type="Proteomes" id="UP000276603">
    <property type="component" value="Unassembled WGS sequence"/>
</dbReference>
<keyword evidence="3" id="KW-1185">Reference proteome</keyword>
<dbReference type="AlphaFoldDB" id="A0A3B0C9L6"/>
<comment type="similarity">
    <text evidence="1">Belongs to the Cu-Zn superoxide dismutase family.</text>
</comment>
<dbReference type="RefSeq" id="WP_120711371.1">
    <property type="nucleotide sequence ID" value="NZ_CANMKH010000005.1"/>
</dbReference>
<proteinExistence type="inferred from homology"/>
<dbReference type="InterPro" id="IPR036423">
    <property type="entry name" value="SOD-like_Cu/Zn_dom_sf"/>
</dbReference>
<sequence length="147" mass="15491">MKKAPFLVIAVVFALITSCKKDDVSSVILQSTEYRLQAVGPNGITGTVTFTEDSDGKTEVLVELDDGSSVAVHPAYIRFNTAEEGGAIALTLNPCECKVSTTTVSKLDVGTSISYEGLLQLDGHVSIHNTPEDYTVISAANIGVNAN</sequence>
<evidence type="ECO:0000313" key="2">
    <source>
        <dbReference type="EMBL" id="RKN81214.1"/>
    </source>
</evidence>
<reference evidence="2 3" key="1">
    <citation type="submission" date="2018-10" db="EMBL/GenBank/DDBJ databases">
        <title>Ulvibacterium marinum gen. nov., sp. nov., a novel marine bacterium of the family Flavobacteriaceae, isolated from a culture of the green alga Ulva prolifera.</title>
        <authorList>
            <person name="Zhang Z."/>
        </authorList>
    </citation>
    <scope>NUCLEOTIDE SEQUENCE [LARGE SCALE GENOMIC DNA]</scope>
    <source>
        <strain evidence="2 3">CCMM003</strain>
    </source>
</reference>
<dbReference type="PROSITE" id="PS51257">
    <property type="entry name" value="PROKAR_LIPOPROTEIN"/>
    <property type="match status" value="1"/>
</dbReference>
<dbReference type="SUPFAM" id="SSF49329">
    <property type="entry name" value="Cu,Zn superoxide dismutase-like"/>
    <property type="match status" value="1"/>
</dbReference>
<evidence type="ECO:0000256" key="1">
    <source>
        <dbReference type="ARBA" id="ARBA00010457"/>
    </source>
</evidence>